<protein>
    <submittedName>
        <fullName evidence="2">Uncharacterized protein</fullName>
    </submittedName>
</protein>
<sequence>MKLYCYYCKGRKGKGKRKRIKKRKEEQGKSLFFCEIFVWLLQILFFVVFYFLF</sequence>
<reference evidence="2" key="1">
    <citation type="submission" date="2016-02" db="EMBL/GenBank/DDBJ databases">
        <title>WGS assembly of Manihot esculenta.</title>
        <authorList>
            <person name="Bredeson J.V."/>
            <person name="Prochnik S.E."/>
            <person name="Lyons J.B."/>
            <person name="Schmutz J."/>
            <person name="Grimwood J."/>
            <person name="Vrebalov J."/>
            <person name="Bart R.S."/>
            <person name="Amuge T."/>
            <person name="Ferguson M.E."/>
            <person name="Green R."/>
            <person name="Putnam N."/>
            <person name="Stites J."/>
            <person name="Rounsley S."/>
            <person name="Rokhsar D.S."/>
        </authorList>
    </citation>
    <scope>NUCLEOTIDE SEQUENCE [LARGE SCALE GENOMIC DNA]</scope>
    <source>
        <tissue evidence="2">Leaf</tissue>
    </source>
</reference>
<evidence type="ECO:0000256" key="1">
    <source>
        <dbReference type="SAM" id="Phobius"/>
    </source>
</evidence>
<dbReference type="EMBL" id="CM004398">
    <property type="protein sequence ID" value="OAY35304.1"/>
    <property type="molecule type" value="Genomic_DNA"/>
</dbReference>
<keyword evidence="1" id="KW-0472">Membrane</keyword>
<organism evidence="2">
    <name type="scientific">Manihot esculenta</name>
    <name type="common">Cassava</name>
    <name type="synonym">Jatropha manihot</name>
    <dbReference type="NCBI Taxonomy" id="3983"/>
    <lineage>
        <taxon>Eukaryota</taxon>
        <taxon>Viridiplantae</taxon>
        <taxon>Streptophyta</taxon>
        <taxon>Embryophyta</taxon>
        <taxon>Tracheophyta</taxon>
        <taxon>Spermatophyta</taxon>
        <taxon>Magnoliopsida</taxon>
        <taxon>eudicotyledons</taxon>
        <taxon>Gunneridae</taxon>
        <taxon>Pentapetalae</taxon>
        <taxon>rosids</taxon>
        <taxon>fabids</taxon>
        <taxon>Malpighiales</taxon>
        <taxon>Euphorbiaceae</taxon>
        <taxon>Crotonoideae</taxon>
        <taxon>Manihoteae</taxon>
        <taxon>Manihot</taxon>
    </lineage>
</organism>
<feature type="transmembrane region" description="Helical" evidence="1">
    <location>
        <begin position="31"/>
        <end position="52"/>
    </location>
</feature>
<keyword evidence="1" id="KW-1133">Transmembrane helix</keyword>
<accession>A0A2C9UW46</accession>
<evidence type="ECO:0000313" key="2">
    <source>
        <dbReference type="EMBL" id="OAY35304.1"/>
    </source>
</evidence>
<gene>
    <name evidence="2" type="ORF">MANES_12G089600</name>
</gene>
<dbReference type="AlphaFoldDB" id="A0A2C9UW46"/>
<name>A0A2C9UW46_MANES</name>
<proteinExistence type="predicted"/>
<keyword evidence="1" id="KW-0812">Transmembrane</keyword>